<dbReference type="SUPFAM" id="SSF52172">
    <property type="entry name" value="CheY-like"/>
    <property type="match status" value="1"/>
</dbReference>
<dbReference type="KEGG" id="moc:BB934_43190"/>
<protein>
    <recommendedName>
        <fullName evidence="2">Response regulatory domain-containing protein</fullName>
    </recommendedName>
</protein>
<gene>
    <name evidence="3" type="ORF">BB934_43190</name>
</gene>
<keyword evidence="3" id="KW-0614">Plasmid</keyword>
<dbReference type="RefSeq" id="WP_099515843.1">
    <property type="nucleotide sequence ID" value="NZ_CP016620.1"/>
</dbReference>
<dbReference type="Gene3D" id="3.40.50.2300">
    <property type="match status" value="1"/>
</dbReference>
<geneLocation type="plasmid" evidence="3">
    <name>unnamed4</name>
</geneLocation>
<dbReference type="GO" id="GO:0000160">
    <property type="term" value="P:phosphorelay signal transduction system"/>
    <property type="evidence" value="ECO:0007669"/>
    <property type="project" value="InterPro"/>
</dbReference>
<organism evidence="3">
    <name type="scientific">Microvirga ossetica</name>
    <dbReference type="NCBI Taxonomy" id="1882682"/>
    <lineage>
        <taxon>Bacteria</taxon>
        <taxon>Pseudomonadati</taxon>
        <taxon>Pseudomonadota</taxon>
        <taxon>Alphaproteobacteria</taxon>
        <taxon>Hyphomicrobiales</taxon>
        <taxon>Methylobacteriaceae</taxon>
        <taxon>Microvirga</taxon>
    </lineage>
</organism>
<evidence type="ECO:0000313" key="3">
    <source>
        <dbReference type="EMBL" id="ANY85024.1"/>
    </source>
</evidence>
<dbReference type="InterPro" id="IPR011006">
    <property type="entry name" value="CheY-like_superfamily"/>
</dbReference>
<name>A0A1B2EYF6_9HYPH</name>
<feature type="domain" description="Response regulatory" evidence="2">
    <location>
        <begin position="1"/>
        <end position="86"/>
    </location>
</feature>
<dbReference type="PROSITE" id="PS50110">
    <property type="entry name" value="RESPONSE_REGULATORY"/>
    <property type="match status" value="1"/>
</dbReference>
<dbReference type="EMBL" id="CP016620">
    <property type="protein sequence ID" value="ANY85024.1"/>
    <property type="molecule type" value="Genomic_DNA"/>
</dbReference>
<accession>A0A1B2EYF6</accession>
<evidence type="ECO:0000256" key="1">
    <source>
        <dbReference type="PROSITE-ProRule" id="PRU00169"/>
    </source>
</evidence>
<comment type="caution">
    <text evidence="1">Lacks conserved residue(s) required for the propagation of feature annotation.</text>
</comment>
<sequence>MVETSSTKEVLAVIESGLLPDVVVTSYLMPVMPSTDLARLLMERRPELPVLIISGYAEDEGVPLGLPRLTKPFGQRELATNLTSLANAFRG</sequence>
<evidence type="ECO:0000259" key="2">
    <source>
        <dbReference type="PROSITE" id="PS50110"/>
    </source>
</evidence>
<reference evidence="3" key="1">
    <citation type="submission" date="2016-07" db="EMBL/GenBank/DDBJ databases">
        <title>Microvirga ossetica sp. nov. a new species of rhizobia isolated from root nodules of the legume species Vicia alpestris Steven originated from North Ossetia region in the Caucasus.</title>
        <authorList>
            <person name="Safronova V.I."/>
            <person name="Kuznetsova I.G."/>
            <person name="Sazanova A.L."/>
            <person name="Belimov A."/>
            <person name="Andronov E."/>
            <person name="Osledkin Y.S."/>
            <person name="Onishchuk O.P."/>
            <person name="Kurchak O.N."/>
            <person name="Shaposhnikov A.I."/>
            <person name="Willems A."/>
            <person name="Tikhonovich I.A."/>
        </authorList>
    </citation>
    <scope>NUCLEOTIDE SEQUENCE [LARGE SCALE GENOMIC DNA]</scope>
    <source>
        <strain evidence="3">V5/3M</strain>
        <plasmid evidence="3">unnamed4</plasmid>
    </source>
</reference>
<dbReference type="OrthoDB" id="7210814at2"/>
<proteinExistence type="predicted"/>
<dbReference type="AlphaFoldDB" id="A0A1B2EYF6"/>
<dbReference type="InterPro" id="IPR001789">
    <property type="entry name" value="Sig_transdc_resp-reg_receiver"/>
</dbReference>